<reference evidence="3" key="3">
    <citation type="submission" date="2018-01" db="EMBL/GenBank/DDBJ databases">
        <authorList>
            <person name="Gaut B.S."/>
            <person name="Morton B.R."/>
            <person name="Clegg M.T."/>
            <person name="Duvall M.R."/>
        </authorList>
    </citation>
    <scope>NUCLEOTIDE SEQUENCE</scope>
    <source>
        <strain evidence="3">ATCC BAA-2683</strain>
    </source>
</reference>
<reference evidence="3 5" key="2">
    <citation type="journal article" date="2017" name="Int. J. Syst. Evol. Microbiol.">
        <title>Mycobacterium talmoniae sp. nov., a slowly growing mycobacterium isolated from human respiratory samples.</title>
        <authorList>
            <person name="Davidson R.M."/>
            <person name="DeGroote M.A."/>
            <person name="Marola J.L."/>
            <person name="Buss S."/>
            <person name="Jones V."/>
            <person name="McNeil M.R."/>
            <person name="Freifeld A.G."/>
            <person name="Elaine Epperson L."/>
            <person name="Hasan N.A."/>
            <person name="Jackson M."/>
            <person name="Iwen P.C."/>
            <person name="Salfinger M."/>
            <person name="Strong M."/>
        </authorList>
    </citation>
    <scope>NUCLEOTIDE SEQUENCE [LARGE SCALE GENOMIC DNA]</scope>
    <source>
        <strain evidence="3 5">ATCC BAA-2683</strain>
    </source>
</reference>
<dbReference type="AlphaFoldDB" id="A0A1S1NMW5"/>
<gene>
    <name evidence="2" type="ORF">BKN37_09140</name>
    <name evidence="3" type="ORF">C1Y40_04720</name>
</gene>
<dbReference type="EMBL" id="PPEA01000667">
    <property type="protein sequence ID" value="PQM45117.1"/>
    <property type="molecule type" value="Genomic_DNA"/>
</dbReference>
<evidence type="ECO:0000313" key="5">
    <source>
        <dbReference type="Proteomes" id="UP000238296"/>
    </source>
</evidence>
<feature type="transmembrane region" description="Helical" evidence="1">
    <location>
        <begin position="38"/>
        <end position="56"/>
    </location>
</feature>
<accession>A0A1S1NMW5</accession>
<keyword evidence="4" id="KW-1185">Reference proteome</keyword>
<organism evidence="2 4">
    <name type="scientific">Mycobacterium talmoniae</name>
    <dbReference type="NCBI Taxonomy" id="1858794"/>
    <lineage>
        <taxon>Bacteria</taxon>
        <taxon>Bacillati</taxon>
        <taxon>Actinomycetota</taxon>
        <taxon>Actinomycetes</taxon>
        <taxon>Mycobacteriales</taxon>
        <taxon>Mycobacteriaceae</taxon>
        <taxon>Mycobacterium</taxon>
    </lineage>
</organism>
<dbReference type="EMBL" id="MLQM01000035">
    <property type="protein sequence ID" value="OHV04596.1"/>
    <property type="molecule type" value="Genomic_DNA"/>
</dbReference>
<dbReference type="Proteomes" id="UP000238296">
    <property type="component" value="Unassembled WGS sequence"/>
</dbReference>
<comment type="caution">
    <text evidence="2">The sequence shown here is derived from an EMBL/GenBank/DDBJ whole genome shotgun (WGS) entry which is preliminary data.</text>
</comment>
<protein>
    <recommendedName>
        <fullName evidence="6">Transmembrane protein</fullName>
    </recommendedName>
</protein>
<proteinExistence type="predicted"/>
<name>A0A1S1NMW5_9MYCO</name>
<keyword evidence="1" id="KW-0812">Transmembrane</keyword>
<evidence type="ECO:0008006" key="6">
    <source>
        <dbReference type="Google" id="ProtNLM"/>
    </source>
</evidence>
<keyword evidence="1" id="KW-0472">Membrane</keyword>
<keyword evidence="1" id="KW-1133">Transmembrane helix</keyword>
<evidence type="ECO:0000313" key="3">
    <source>
        <dbReference type="EMBL" id="PQM45117.1"/>
    </source>
</evidence>
<evidence type="ECO:0000313" key="4">
    <source>
        <dbReference type="Proteomes" id="UP000179734"/>
    </source>
</evidence>
<evidence type="ECO:0000256" key="1">
    <source>
        <dbReference type="SAM" id="Phobius"/>
    </source>
</evidence>
<dbReference type="RefSeq" id="WP_071024679.1">
    <property type="nucleotide sequence ID" value="NZ_MLQM01000035.1"/>
</dbReference>
<evidence type="ECO:0000313" key="2">
    <source>
        <dbReference type="EMBL" id="OHV04596.1"/>
    </source>
</evidence>
<reference evidence="2 4" key="1">
    <citation type="submission" date="2016-10" db="EMBL/GenBank/DDBJ databases">
        <title>Genome sequence of Mycobacterium talmonii.</title>
        <authorList>
            <person name="Greninger A.L."/>
            <person name="Elliott B."/>
            <person name="Vasireddy S."/>
            <person name="Vasireddy R."/>
        </authorList>
    </citation>
    <scope>NUCLEOTIDE SEQUENCE [LARGE SCALE GENOMIC DNA]</scope>
    <source>
        <strain evidence="2">MO-5499</strain>
        <strain evidence="4">NE-TNMC-100812</strain>
    </source>
</reference>
<sequence>MKRNRNADKPPLYGMALVFLAIAMVAVTAYLHASWWSAIGYGVAAITAVAGFTLAFRDFS</sequence>
<feature type="transmembrane region" description="Helical" evidence="1">
    <location>
        <begin position="12"/>
        <end position="32"/>
    </location>
</feature>
<dbReference type="Proteomes" id="UP000179734">
    <property type="component" value="Unassembled WGS sequence"/>
</dbReference>